<evidence type="ECO:0000259" key="1">
    <source>
        <dbReference type="PROSITE" id="PS51384"/>
    </source>
</evidence>
<keyword evidence="3" id="KW-1185">Reference proteome</keyword>
<evidence type="ECO:0000313" key="2">
    <source>
        <dbReference type="EMBL" id="MBP2415133.1"/>
    </source>
</evidence>
<dbReference type="EMBL" id="JAGIOB010000001">
    <property type="protein sequence ID" value="MBP2415133.1"/>
    <property type="molecule type" value="Genomic_DNA"/>
</dbReference>
<dbReference type="PROSITE" id="PS51384">
    <property type="entry name" value="FAD_FR"/>
    <property type="match status" value="1"/>
</dbReference>
<comment type="caution">
    <text evidence="2">The sequence shown here is derived from an EMBL/GenBank/DDBJ whole genome shotgun (WGS) entry which is preliminary data.</text>
</comment>
<protein>
    <submittedName>
        <fullName evidence="2">NADPH-dependent ferric siderophore reductase</fullName>
    </submittedName>
</protein>
<accession>A0ABS4Z258</accession>
<dbReference type="SUPFAM" id="SSF63380">
    <property type="entry name" value="Riboflavin synthase domain-like"/>
    <property type="match status" value="1"/>
</dbReference>
<dbReference type="Pfam" id="PF04954">
    <property type="entry name" value="SIP"/>
    <property type="match status" value="1"/>
</dbReference>
<dbReference type="InterPro" id="IPR017927">
    <property type="entry name" value="FAD-bd_FR_type"/>
</dbReference>
<dbReference type="Gene3D" id="3.40.50.80">
    <property type="entry name" value="Nucleotide-binding domain of ferredoxin-NADP reductase (FNR) module"/>
    <property type="match status" value="1"/>
</dbReference>
<dbReference type="Gene3D" id="2.40.30.10">
    <property type="entry name" value="Translation factors"/>
    <property type="match status" value="1"/>
</dbReference>
<dbReference type="CDD" id="cd06193">
    <property type="entry name" value="siderophore_interacting"/>
    <property type="match status" value="1"/>
</dbReference>
<sequence length="272" mass="29552">MAEATARRPSRATKAEHVGMGMYEAVVARTRRLTPHLVRVTLASEELRGFRDDGPDQRFKLLLPHPGQERPVLPDREDWYESWRAMPVDVRPVMRTYTIRTARPEEGEVDVDVVLHQPSGPASSWAAAAAPGDRVALYAAWAEYEVAPDAGRQLVAGDHTALPAIGAICERLDAGAQADVLVEVAGPEERLELCTPPGVVLRWLDAVPGRPGAALAAAVGALPVDIGFGYAWVAADRDTVAQIRRHLVGARGLAPEQVMFMGYWRTDGAIDE</sequence>
<dbReference type="PANTHER" id="PTHR30157:SF0">
    <property type="entry name" value="NADPH-DEPENDENT FERRIC-CHELATE REDUCTASE"/>
    <property type="match status" value="1"/>
</dbReference>
<dbReference type="InterPro" id="IPR039261">
    <property type="entry name" value="FNR_nucleotide-bd"/>
</dbReference>
<reference evidence="2 3" key="1">
    <citation type="submission" date="2021-03" db="EMBL/GenBank/DDBJ databases">
        <title>Sequencing the genomes of 1000 actinobacteria strains.</title>
        <authorList>
            <person name="Klenk H.-P."/>
        </authorList>
    </citation>
    <scope>NUCLEOTIDE SEQUENCE [LARGE SCALE GENOMIC DNA]</scope>
    <source>
        <strain evidence="2 3">DSM 12936</strain>
    </source>
</reference>
<dbReference type="InterPro" id="IPR013113">
    <property type="entry name" value="SIP_FAD-bd"/>
</dbReference>
<dbReference type="Pfam" id="PF08021">
    <property type="entry name" value="FAD_binding_9"/>
    <property type="match status" value="1"/>
</dbReference>
<dbReference type="Proteomes" id="UP000758168">
    <property type="component" value="Unassembled WGS sequence"/>
</dbReference>
<gene>
    <name evidence="2" type="ORF">JOF54_000055</name>
</gene>
<evidence type="ECO:0000313" key="3">
    <source>
        <dbReference type="Proteomes" id="UP000758168"/>
    </source>
</evidence>
<proteinExistence type="predicted"/>
<feature type="domain" description="FAD-binding FR-type" evidence="1">
    <location>
        <begin position="20"/>
        <end position="155"/>
    </location>
</feature>
<name>A0ABS4Z258_9ACTN</name>
<dbReference type="PANTHER" id="PTHR30157">
    <property type="entry name" value="FERRIC REDUCTASE, NADPH-DEPENDENT"/>
    <property type="match status" value="1"/>
</dbReference>
<organism evidence="2 3">
    <name type="scientific">Microlunatus capsulatus</name>
    <dbReference type="NCBI Taxonomy" id="99117"/>
    <lineage>
        <taxon>Bacteria</taxon>
        <taxon>Bacillati</taxon>
        <taxon>Actinomycetota</taxon>
        <taxon>Actinomycetes</taxon>
        <taxon>Propionibacteriales</taxon>
        <taxon>Propionibacteriaceae</taxon>
        <taxon>Microlunatus</taxon>
    </lineage>
</organism>
<dbReference type="InterPro" id="IPR007037">
    <property type="entry name" value="SIP_rossman_dom"/>
</dbReference>
<dbReference type="InterPro" id="IPR017938">
    <property type="entry name" value="Riboflavin_synthase-like_b-brl"/>
</dbReference>
<dbReference type="RefSeq" id="WP_210051895.1">
    <property type="nucleotide sequence ID" value="NZ_BAAAMH010000016.1"/>
</dbReference>
<dbReference type="InterPro" id="IPR039374">
    <property type="entry name" value="SIP_fam"/>
</dbReference>